<gene>
    <name evidence="3" type="ORF">SAMN04487947_3491</name>
</gene>
<dbReference type="SUPFAM" id="SSF52402">
    <property type="entry name" value="Adenine nucleotide alpha hydrolases-like"/>
    <property type="match status" value="1"/>
</dbReference>
<evidence type="ECO:0000256" key="1">
    <source>
        <dbReference type="ARBA" id="ARBA00008791"/>
    </source>
</evidence>
<dbReference type="OrthoDB" id="307404at2157"/>
<name>A0A1I6IPR6_9EURY</name>
<dbReference type="RefSeq" id="WP_089810011.1">
    <property type="nucleotide sequence ID" value="NZ_FOYT01000004.1"/>
</dbReference>
<organism evidence="3 4">
    <name type="scientific">Halogeometricum rufum</name>
    <dbReference type="NCBI Taxonomy" id="553469"/>
    <lineage>
        <taxon>Archaea</taxon>
        <taxon>Methanobacteriati</taxon>
        <taxon>Methanobacteriota</taxon>
        <taxon>Stenosarchaea group</taxon>
        <taxon>Halobacteria</taxon>
        <taxon>Halobacteriales</taxon>
        <taxon>Haloferacaceae</taxon>
        <taxon>Halogeometricum</taxon>
    </lineage>
</organism>
<dbReference type="Proteomes" id="UP000198531">
    <property type="component" value="Unassembled WGS sequence"/>
</dbReference>
<dbReference type="STRING" id="553469.SAMN04487947_3491"/>
<keyword evidence="4" id="KW-1185">Reference proteome</keyword>
<sequence>MAVLAAIGEEEASKRVIEVAADLATAYDDTLVVVHVIPEQEVDEHIRTMRELPGYSDTGVSDESDRAADFVRRMVEQTLDREQRERVDVAGRVGRPETQVRSVAEEVDARYVVIGGRNQSPVGKAMFGSTTQSILLNSDRPVLTVRTPDSS</sequence>
<proteinExistence type="inferred from homology"/>
<evidence type="ECO:0000313" key="3">
    <source>
        <dbReference type="EMBL" id="SFR68724.1"/>
    </source>
</evidence>
<reference evidence="4" key="1">
    <citation type="submission" date="2016-10" db="EMBL/GenBank/DDBJ databases">
        <authorList>
            <person name="Varghese N."/>
            <person name="Submissions S."/>
        </authorList>
    </citation>
    <scope>NUCLEOTIDE SEQUENCE [LARGE SCALE GENOMIC DNA]</scope>
    <source>
        <strain evidence="4">CGMCC 1.7736</strain>
    </source>
</reference>
<dbReference type="PANTHER" id="PTHR46268">
    <property type="entry name" value="STRESS RESPONSE PROTEIN NHAX"/>
    <property type="match status" value="1"/>
</dbReference>
<feature type="domain" description="UspA" evidence="2">
    <location>
        <begin position="3"/>
        <end position="146"/>
    </location>
</feature>
<dbReference type="PANTHER" id="PTHR46268:SF6">
    <property type="entry name" value="UNIVERSAL STRESS PROTEIN UP12"/>
    <property type="match status" value="1"/>
</dbReference>
<evidence type="ECO:0000259" key="2">
    <source>
        <dbReference type="Pfam" id="PF00582"/>
    </source>
</evidence>
<dbReference type="Gene3D" id="3.40.50.620">
    <property type="entry name" value="HUPs"/>
    <property type="match status" value="1"/>
</dbReference>
<dbReference type="EMBL" id="FOYT01000004">
    <property type="protein sequence ID" value="SFR68724.1"/>
    <property type="molecule type" value="Genomic_DNA"/>
</dbReference>
<accession>A0A1I6IPR6</accession>
<dbReference type="CDD" id="cd00293">
    <property type="entry name" value="USP-like"/>
    <property type="match status" value="1"/>
</dbReference>
<evidence type="ECO:0000313" key="4">
    <source>
        <dbReference type="Proteomes" id="UP000198531"/>
    </source>
</evidence>
<dbReference type="Pfam" id="PF00582">
    <property type="entry name" value="Usp"/>
    <property type="match status" value="1"/>
</dbReference>
<comment type="similarity">
    <text evidence="1">Belongs to the universal stress protein A family.</text>
</comment>
<dbReference type="AlphaFoldDB" id="A0A1I6IPR6"/>
<dbReference type="InterPro" id="IPR006016">
    <property type="entry name" value="UspA"/>
</dbReference>
<protein>
    <submittedName>
        <fullName evidence="3">Nucleotide-binding universal stress protein, UspA family</fullName>
    </submittedName>
</protein>
<dbReference type="InterPro" id="IPR014729">
    <property type="entry name" value="Rossmann-like_a/b/a_fold"/>
</dbReference>